<reference evidence="3 4" key="1">
    <citation type="journal article" date="2016" name="Antonie Van Leeuwenhoek">
        <title>Nocardia donostiensis sp. nov., isolated from human respiratory specimens.</title>
        <authorList>
            <person name="Ercibengoa M."/>
            <person name="Bell M."/>
            <person name="Marimon J.M."/>
            <person name="Humrighouse B."/>
            <person name="Klenk H.P."/>
            <person name="Potter G."/>
            <person name="Perez-Trallero E."/>
        </authorList>
    </citation>
    <scope>NUCLEOTIDE SEQUENCE [LARGE SCALE GENOMIC DNA]</scope>
    <source>
        <strain evidence="3 4">X1655</strain>
    </source>
</reference>
<feature type="region of interest" description="Disordered" evidence="1">
    <location>
        <begin position="24"/>
        <end position="46"/>
    </location>
</feature>
<sequence>MSYRALAIAALAASACWALTPPAVSAAPSPEPAPPSATSDTTPPRTAISVRTPFGFQWGTANEFQTRSALSMAKLYLADYALRHGDGSAEDHAYGERMIRYSDDAAADAVEAKYPGAIAAVAAEYGLEETRPGTSWSTSTTSTADLADFLDTKQRTDPGSPILGWMATAAPTAADGTEQNWGTALLPGVQGTKWGWSDMAPPEVASASFGPGFSVAAHTHGSPADQNNDLFGAVPTVIADLLGVPVAPSS</sequence>
<evidence type="ECO:0008006" key="5">
    <source>
        <dbReference type="Google" id="ProtNLM"/>
    </source>
</evidence>
<dbReference type="InterPro" id="IPR012338">
    <property type="entry name" value="Beta-lactam/transpept-like"/>
</dbReference>
<keyword evidence="2" id="KW-0732">Signal</keyword>
<dbReference type="STRING" id="1538463.B0T36_14620"/>
<dbReference type="SUPFAM" id="SSF56601">
    <property type="entry name" value="beta-lactamase/transpeptidase-like"/>
    <property type="match status" value="1"/>
</dbReference>
<dbReference type="AlphaFoldDB" id="A0A1V2TAD7"/>
<feature type="signal peptide" evidence="2">
    <location>
        <begin position="1"/>
        <end position="26"/>
    </location>
</feature>
<dbReference type="OrthoDB" id="4535618at2"/>
<dbReference type="Proteomes" id="UP000188836">
    <property type="component" value="Unassembled WGS sequence"/>
</dbReference>
<feature type="chain" id="PRO_5012166082" description="Serine hydrolase" evidence="2">
    <location>
        <begin position="27"/>
        <end position="250"/>
    </location>
</feature>
<feature type="compositionally biased region" description="Low complexity" evidence="1">
    <location>
        <begin position="36"/>
        <end position="46"/>
    </location>
</feature>
<name>A0A1V2TAD7_9NOCA</name>
<dbReference type="EMBL" id="MUMY01000024">
    <property type="protein sequence ID" value="ONM46459.1"/>
    <property type="molecule type" value="Genomic_DNA"/>
</dbReference>
<dbReference type="RefSeq" id="WP_077120771.1">
    <property type="nucleotide sequence ID" value="NZ_LOKT01000009.1"/>
</dbReference>
<organism evidence="3 4">
    <name type="scientific">Nocardia donostiensis</name>
    <dbReference type="NCBI Taxonomy" id="1538463"/>
    <lineage>
        <taxon>Bacteria</taxon>
        <taxon>Bacillati</taxon>
        <taxon>Actinomycetota</taxon>
        <taxon>Actinomycetes</taxon>
        <taxon>Mycobacteriales</taxon>
        <taxon>Nocardiaceae</taxon>
        <taxon>Nocardia</taxon>
    </lineage>
</organism>
<evidence type="ECO:0000313" key="4">
    <source>
        <dbReference type="Proteomes" id="UP000188836"/>
    </source>
</evidence>
<comment type="caution">
    <text evidence="3">The sequence shown here is derived from an EMBL/GenBank/DDBJ whole genome shotgun (WGS) entry which is preliminary data.</text>
</comment>
<accession>A0A1V2TAD7</accession>
<evidence type="ECO:0000313" key="3">
    <source>
        <dbReference type="EMBL" id="ONM46459.1"/>
    </source>
</evidence>
<dbReference type="PROSITE" id="PS51257">
    <property type="entry name" value="PROKAR_LIPOPROTEIN"/>
    <property type="match status" value="1"/>
</dbReference>
<protein>
    <recommendedName>
        <fullName evidence="5">Serine hydrolase</fullName>
    </recommendedName>
</protein>
<gene>
    <name evidence="3" type="ORF">B0T46_22775</name>
</gene>
<keyword evidence="4" id="KW-1185">Reference proteome</keyword>
<dbReference type="Gene3D" id="3.40.710.10">
    <property type="entry name" value="DD-peptidase/beta-lactamase superfamily"/>
    <property type="match status" value="1"/>
</dbReference>
<proteinExistence type="predicted"/>
<evidence type="ECO:0000256" key="1">
    <source>
        <dbReference type="SAM" id="MobiDB-lite"/>
    </source>
</evidence>
<evidence type="ECO:0000256" key="2">
    <source>
        <dbReference type="SAM" id="SignalP"/>
    </source>
</evidence>